<evidence type="ECO:0000313" key="2">
    <source>
        <dbReference type="EMBL" id="CDW50999.1"/>
    </source>
</evidence>
<feature type="transmembrane region" description="Helical" evidence="1">
    <location>
        <begin position="12"/>
        <end position="30"/>
    </location>
</feature>
<name>A0A0K2VKL2_LEPSM</name>
<keyword evidence="1" id="KW-1133">Transmembrane helix</keyword>
<keyword evidence="1" id="KW-0472">Membrane</keyword>
<evidence type="ECO:0000256" key="1">
    <source>
        <dbReference type="SAM" id="Phobius"/>
    </source>
</evidence>
<dbReference type="EMBL" id="HACA01033638">
    <property type="protein sequence ID" value="CDW50999.1"/>
    <property type="molecule type" value="Transcribed_RNA"/>
</dbReference>
<accession>A0A0K2VKL2</accession>
<organism evidence="2">
    <name type="scientific">Lepeophtheirus salmonis</name>
    <name type="common">Salmon louse</name>
    <name type="synonym">Caligus salmonis</name>
    <dbReference type="NCBI Taxonomy" id="72036"/>
    <lineage>
        <taxon>Eukaryota</taxon>
        <taxon>Metazoa</taxon>
        <taxon>Ecdysozoa</taxon>
        <taxon>Arthropoda</taxon>
        <taxon>Crustacea</taxon>
        <taxon>Multicrustacea</taxon>
        <taxon>Hexanauplia</taxon>
        <taxon>Copepoda</taxon>
        <taxon>Siphonostomatoida</taxon>
        <taxon>Caligidae</taxon>
        <taxon>Lepeophtheirus</taxon>
    </lineage>
</organism>
<dbReference type="AlphaFoldDB" id="A0A0K2VKL2"/>
<sequence>MANCPSKSLCYLYVFFYLVLRNVNLLLFILKMSQILEDPLVYTLVLNIPPCFDTY</sequence>
<keyword evidence="1" id="KW-0812">Transmembrane</keyword>
<reference evidence="2" key="1">
    <citation type="submission" date="2014-05" db="EMBL/GenBank/DDBJ databases">
        <authorList>
            <person name="Chronopoulou M."/>
        </authorList>
    </citation>
    <scope>NUCLEOTIDE SEQUENCE</scope>
    <source>
        <tissue evidence="2">Whole organism</tissue>
    </source>
</reference>
<proteinExistence type="predicted"/>
<protein>
    <submittedName>
        <fullName evidence="2">Uncharacterized protein</fullName>
    </submittedName>
</protein>